<feature type="non-terminal residue" evidence="1">
    <location>
        <position position="1"/>
    </location>
</feature>
<proteinExistence type="predicted"/>
<dbReference type="InterPro" id="IPR011990">
    <property type="entry name" value="TPR-like_helical_dom_sf"/>
</dbReference>
<dbReference type="EMBL" id="UINC01198373">
    <property type="protein sequence ID" value="SVE16301.1"/>
    <property type="molecule type" value="Genomic_DNA"/>
</dbReference>
<dbReference type="Pfam" id="PF13181">
    <property type="entry name" value="TPR_8"/>
    <property type="match status" value="1"/>
</dbReference>
<protein>
    <submittedName>
        <fullName evidence="1">Uncharacterized protein</fullName>
    </submittedName>
</protein>
<organism evidence="1">
    <name type="scientific">marine metagenome</name>
    <dbReference type="NCBI Taxonomy" id="408172"/>
    <lineage>
        <taxon>unclassified sequences</taxon>
        <taxon>metagenomes</taxon>
        <taxon>ecological metagenomes</taxon>
    </lineage>
</organism>
<dbReference type="PROSITE" id="PS50005">
    <property type="entry name" value="TPR"/>
    <property type="match status" value="1"/>
</dbReference>
<dbReference type="AlphaFoldDB" id="A0A383B8X8"/>
<dbReference type="InterPro" id="IPR019734">
    <property type="entry name" value="TPR_rpt"/>
</dbReference>
<feature type="non-terminal residue" evidence="1">
    <location>
        <position position="247"/>
    </location>
</feature>
<dbReference type="Gene3D" id="1.25.40.10">
    <property type="entry name" value="Tetratricopeptide repeat domain"/>
    <property type="match status" value="1"/>
</dbReference>
<dbReference type="Gene3D" id="3.40.50.10070">
    <property type="entry name" value="TolB, N-terminal domain"/>
    <property type="match status" value="1"/>
</dbReference>
<sequence>PVISRNSSFTFKDKSVNLKEVAKELGVRYVVEGSVRKGGNKVRITAQLIDAGTDHHLWSEKWDRSLEDIFEVQDEVSASIAAKVAPSLSGYEQKRLERNRPSNLSAWEEYLKGLRYLNERGRTDNSDPDLEKAKQHFDKAVEIDPLFSESYAMLASCELFELTQQITNDREKTLNSMHDYSQKSLSLDSENALALNALSAFYSFEGKLDLGMEYAEQCVRCNPNHPFNHLRLGLTLNMLGSFEKSEE</sequence>
<reference evidence="1" key="1">
    <citation type="submission" date="2018-05" db="EMBL/GenBank/DDBJ databases">
        <authorList>
            <person name="Lanie J.A."/>
            <person name="Ng W.-L."/>
            <person name="Kazmierczak K.M."/>
            <person name="Andrzejewski T.M."/>
            <person name="Davidsen T.M."/>
            <person name="Wayne K.J."/>
            <person name="Tettelin H."/>
            <person name="Glass J.I."/>
            <person name="Rusch D."/>
            <person name="Podicherti R."/>
            <person name="Tsui H.-C.T."/>
            <person name="Winkler M.E."/>
        </authorList>
    </citation>
    <scope>NUCLEOTIDE SEQUENCE</scope>
</reference>
<evidence type="ECO:0000313" key="1">
    <source>
        <dbReference type="EMBL" id="SVE16301.1"/>
    </source>
</evidence>
<dbReference type="SUPFAM" id="SSF48452">
    <property type="entry name" value="TPR-like"/>
    <property type="match status" value="1"/>
</dbReference>
<name>A0A383B8X8_9ZZZZ</name>
<accession>A0A383B8X8</accession>
<gene>
    <name evidence="1" type="ORF">METZ01_LOCUS469155</name>
</gene>